<dbReference type="CDD" id="cd07816">
    <property type="entry name" value="Bet_v1-like"/>
    <property type="match status" value="1"/>
</dbReference>
<reference evidence="5 6" key="1">
    <citation type="journal article" date="2014" name="Am. J. Bot.">
        <title>Genome assembly and annotation for red clover (Trifolium pratense; Fabaceae).</title>
        <authorList>
            <person name="Istvanek J."/>
            <person name="Jaros M."/>
            <person name="Krenek A."/>
            <person name="Repkova J."/>
        </authorList>
    </citation>
    <scope>NUCLEOTIDE SEQUENCE [LARGE SCALE GENOMIC DNA]</scope>
    <source>
        <strain evidence="6">cv. Tatra</strain>
        <tissue evidence="5">Young leaves</tissue>
    </source>
</reference>
<dbReference type="InterPro" id="IPR000916">
    <property type="entry name" value="Bet_v_I/MLP"/>
</dbReference>
<keyword evidence="3" id="KW-0568">Pathogenesis-related protein</keyword>
<dbReference type="Pfam" id="PF00407">
    <property type="entry name" value="Bet_v_1"/>
    <property type="match status" value="2"/>
</dbReference>
<dbReference type="SUPFAM" id="SSF55961">
    <property type="entry name" value="Bet v1-like"/>
    <property type="match status" value="2"/>
</dbReference>
<comment type="caution">
    <text evidence="5">The sequence shown here is derived from an EMBL/GenBank/DDBJ whole genome shotgun (WGS) entry which is preliminary data.</text>
</comment>
<dbReference type="InterPro" id="IPR023393">
    <property type="entry name" value="START-like_dom_sf"/>
</dbReference>
<dbReference type="GO" id="GO:0004864">
    <property type="term" value="F:protein phosphatase inhibitor activity"/>
    <property type="evidence" value="ECO:0007669"/>
    <property type="project" value="InterPro"/>
</dbReference>
<dbReference type="GO" id="GO:0005737">
    <property type="term" value="C:cytoplasm"/>
    <property type="evidence" value="ECO:0007669"/>
    <property type="project" value="TreeGrafter"/>
</dbReference>
<dbReference type="FunFam" id="3.30.530.20:FF:000007">
    <property type="entry name" value="Major pollen allergen Bet v 1-A"/>
    <property type="match status" value="2"/>
</dbReference>
<evidence type="ECO:0000256" key="1">
    <source>
        <dbReference type="ARBA" id="ARBA00009744"/>
    </source>
</evidence>
<dbReference type="GO" id="GO:0038023">
    <property type="term" value="F:signaling receptor activity"/>
    <property type="evidence" value="ECO:0007669"/>
    <property type="project" value="InterPro"/>
</dbReference>
<dbReference type="Gene3D" id="3.30.530.20">
    <property type="match status" value="1"/>
</dbReference>
<proteinExistence type="inferred from homology"/>
<dbReference type="AlphaFoldDB" id="A0A2K3PK00"/>
<feature type="domain" description="Bet v I/Major latex protein" evidence="4">
    <location>
        <begin position="1"/>
        <end position="64"/>
    </location>
</feature>
<dbReference type="EMBL" id="ASHM01007795">
    <property type="protein sequence ID" value="PNY15584.1"/>
    <property type="molecule type" value="Genomic_DNA"/>
</dbReference>
<protein>
    <submittedName>
        <fullName evidence="5">Pathogenesis-related protein pr10</fullName>
    </submittedName>
</protein>
<keyword evidence="2" id="KW-0611">Plant defense</keyword>
<dbReference type="InterPro" id="IPR024949">
    <property type="entry name" value="Bet_v_I_allergen"/>
</dbReference>
<dbReference type="PANTHER" id="PTHR31213:SF55">
    <property type="entry name" value="STRESS-INDUCED PROTEIN SAM22"/>
    <property type="match status" value="1"/>
</dbReference>
<name>A0A2K3PK00_TRIPR</name>
<evidence type="ECO:0000256" key="2">
    <source>
        <dbReference type="ARBA" id="ARBA00022821"/>
    </source>
</evidence>
<dbReference type="GO" id="GO:0010427">
    <property type="term" value="F:abscisic acid binding"/>
    <property type="evidence" value="ECO:0007669"/>
    <property type="project" value="InterPro"/>
</dbReference>
<dbReference type="Proteomes" id="UP000236291">
    <property type="component" value="Unassembled WGS sequence"/>
</dbReference>
<evidence type="ECO:0000313" key="6">
    <source>
        <dbReference type="Proteomes" id="UP000236291"/>
    </source>
</evidence>
<dbReference type="GO" id="GO:0006952">
    <property type="term" value="P:defense response"/>
    <property type="evidence" value="ECO:0007669"/>
    <property type="project" value="UniProtKB-KW"/>
</dbReference>
<evidence type="ECO:0000259" key="4">
    <source>
        <dbReference type="Pfam" id="PF00407"/>
    </source>
</evidence>
<gene>
    <name evidence="5" type="ORF">L195_g012283</name>
</gene>
<reference evidence="5 6" key="2">
    <citation type="journal article" date="2017" name="Front. Plant Sci.">
        <title>Gene Classification and Mining of Molecular Markers Useful in Red Clover (Trifolium pratense) Breeding.</title>
        <authorList>
            <person name="Istvanek J."/>
            <person name="Dluhosova J."/>
            <person name="Dluhos P."/>
            <person name="Patkova L."/>
            <person name="Nedelnik J."/>
            <person name="Repkova J."/>
        </authorList>
    </citation>
    <scope>NUCLEOTIDE SEQUENCE [LARGE SCALE GENOMIC DNA]</scope>
    <source>
        <strain evidence="6">cv. Tatra</strain>
        <tissue evidence="5">Young leaves</tissue>
    </source>
</reference>
<sequence>MGVFSFEEETTSIVAPARLHKALVIDADILTPKVIDVIKSIEIVEGNGGPGTIKKLTFVEGDNSHHRSQFCRVGLDSKLNSKMVSEPPLRSVGPPVIRFPLSATHRLYPRTKSNSAGHGETKYNIHKVDLVDDANWAYNYSIVGGVGLPDTVEKISFETKLIAGPNGGSIAKLGVKYYTKGDVNPSEEELNKGKARGDGLFKALEGYVLANPDYN</sequence>
<evidence type="ECO:0000256" key="3">
    <source>
        <dbReference type="ARBA" id="ARBA00023265"/>
    </source>
</evidence>
<accession>A0A2K3PK00</accession>
<dbReference type="PANTHER" id="PTHR31213">
    <property type="entry name" value="OS08G0374000 PROTEIN-RELATED"/>
    <property type="match status" value="1"/>
</dbReference>
<evidence type="ECO:0000313" key="5">
    <source>
        <dbReference type="EMBL" id="PNY15584.1"/>
    </source>
</evidence>
<dbReference type="GO" id="GO:0005634">
    <property type="term" value="C:nucleus"/>
    <property type="evidence" value="ECO:0007669"/>
    <property type="project" value="TreeGrafter"/>
</dbReference>
<dbReference type="PRINTS" id="PR00634">
    <property type="entry name" value="BETALLERGEN"/>
</dbReference>
<dbReference type="InterPro" id="IPR050279">
    <property type="entry name" value="Plant_def-hormone_signal"/>
</dbReference>
<dbReference type="GO" id="GO:0009738">
    <property type="term" value="P:abscisic acid-activated signaling pathway"/>
    <property type="evidence" value="ECO:0007669"/>
    <property type="project" value="InterPro"/>
</dbReference>
<feature type="domain" description="Bet v I/Major latex protein" evidence="4">
    <location>
        <begin position="119"/>
        <end position="211"/>
    </location>
</feature>
<dbReference type="PROSITE" id="PS00451">
    <property type="entry name" value="PATHOGENESIS_BETVI"/>
    <property type="match status" value="1"/>
</dbReference>
<organism evidence="5 6">
    <name type="scientific">Trifolium pratense</name>
    <name type="common">Red clover</name>
    <dbReference type="NCBI Taxonomy" id="57577"/>
    <lineage>
        <taxon>Eukaryota</taxon>
        <taxon>Viridiplantae</taxon>
        <taxon>Streptophyta</taxon>
        <taxon>Embryophyta</taxon>
        <taxon>Tracheophyta</taxon>
        <taxon>Spermatophyta</taxon>
        <taxon>Magnoliopsida</taxon>
        <taxon>eudicotyledons</taxon>
        <taxon>Gunneridae</taxon>
        <taxon>Pentapetalae</taxon>
        <taxon>rosids</taxon>
        <taxon>fabids</taxon>
        <taxon>Fabales</taxon>
        <taxon>Fabaceae</taxon>
        <taxon>Papilionoideae</taxon>
        <taxon>50 kb inversion clade</taxon>
        <taxon>NPAAA clade</taxon>
        <taxon>Hologalegina</taxon>
        <taxon>IRL clade</taxon>
        <taxon>Trifolieae</taxon>
        <taxon>Trifolium</taxon>
    </lineage>
</organism>
<comment type="similarity">
    <text evidence="1">Belongs to the BetVI family.</text>
</comment>